<name>A0ABT9CXD8_9PSED</name>
<proteinExistence type="predicted"/>
<feature type="domain" description="ABC-three component systems C-terminal" evidence="1">
    <location>
        <begin position="271"/>
        <end position="389"/>
    </location>
</feature>
<keyword evidence="3" id="KW-1185">Reference proteome</keyword>
<evidence type="ECO:0000313" key="2">
    <source>
        <dbReference type="EMBL" id="MDO7929884.1"/>
    </source>
</evidence>
<gene>
    <name evidence="2" type="ORF">Q6A51_24205</name>
</gene>
<organism evidence="2 3">
    <name type="scientific">Pseudomonas serbiensis</name>
    <dbReference type="NCBI Taxonomy" id="3064350"/>
    <lineage>
        <taxon>Bacteria</taxon>
        <taxon>Pseudomonadati</taxon>
        <taxon>Pseudomonadota</taxon>
        <taxon>Gammaproteobacteria</taxon>
        <taxon>Pseudomonadales</taxon>
        <taxon>Pseudomonadaceae</taxon>
        <taxon>Pseudomonas</taxon>
    </lineage>
</organism>
<dbReference type="Proteomes" id="UP001223016">
    <property type="component" value="Unassembled WGS sequence"/>
</dbReference>
<reference evidence="2 3" key="1">
    <citation type="submission" date="2023-07" db="EMBL/GenBank/DDBJ databases">
        <title>Identification of four novel Pseudomonas species associated with bacterial leaf spot of cucurbits.</title>
        <authorList>
            <person name="Fullem K.R."/>
        </authorList>
    </citation>
    <scope>NUCLEOTIDE SEQUENCE [LARGE SCALE GENOMIC DNA]</scope>
    <source>
        <strain evidence="2 3">KFB 138</strain>
    </source>
</reference>
<dbReference type="InterPro" id="IPR046913">
    <property type="entry name" value="ABC-3C_CTD7"/>
</dbReference>
<accession>A0ABT9CXD8</accession>
<dbReference type="Pfam" id="PF20283">
    <property type="entry name" value="CTD7"/>
    <property type="match status" value="1"/>
</dbReference>
<dbReference type="EMBL" id="JAUQOO010000026">
    <property type="protein sequence ID" value="MDO7929884.1"/>
    <property type="molecule type" value="Genomic_DNA"/>
</dbReference>
<protein>
    <recommendedName>
        <fullName evidence="1">ABC-three component systems C-terminal domain-containing protein</fullName>
    </recommendedName>
</protein>
<sequence length="391" mass="44199">MGSPTTPAEMQSPLLKSSRPGSYLGYSLQATRMCLHLCEAPRGSFVALEVLDDVDVVLPDGTRLLEQSKSGLATNPIANFSVDLWKTFSNWIEAIEVGAVDPAKTLFRIYVLQKKKGEYASALHYAHTPAQVYMVVQSIKEDYETEQHEGCKPYIERFLAYDREKLAALVMAFELETGNDQLVERIKDHLALTVPNEFLDDACDTAVGWVKNTSDGLISQRKYPAISRDEFSDRMSTFNTRFSYNHLLKYALPAPPADEVEKSRSSAHILIRQLELIEEQGEGLQAMTDFLHSKTNKVNWGAKGLVYEPEFDEFKQSLLTQWKLFNKEVRLQSASASEVDKGQLLHLKCMAATAKLNDVDSPGFFVRGTYHDFSNAKEIGWHPRYRDLLDE</sequence>
<evidence type="ECO:0000259" key="1">
    <source>
        <dbReference type="Pfam" id="PF20283"/>
    </source>
</evidence>
<evidence type="ECO:0000313" key="3">
    <source>
        <dbReference type="Proteomes" id="UP001223016"/>
    </source>
</evidence>
<comment type="caution">
    <text evidence="2">The sequence shown here is derived from an EMBL/GenBank/DDBJ whole genome shotgun (WGS) entry which is preliminary data.</text>
</comment>